<dbReference type="GO" id="GO:0004540">
    <property type="term" value="F:RNA nuclease activity"/>
    <property type="evidence" value="ECO:0007669"/>
    <property type="project" value="InterPro"/>
</dbReference>
<dbReference type="GO" id="GO:0016787">
    <property type="term" value="F:hydrolase activity"/>
    <property type="evidence" value="ECO:0007669"/>
    <property type="project" value="UniProtKB-KW"/>
</dbReference>
<dbReference type="EMBL" id="SSOB01000012">
    <property type="protein sequence ID" value="THF79910.1"/>
    <property type="molecule type" value="Genomic_DNA"/>
</dbReference>
<dbReference type="PANTHER" id="PTHR33397:SF5">
    <property type="entry name" value="RNASE YUTE-RELATED"/>
    <property type="match status" value="1"/>
</dbReference>
<dbReference type="Proteomes" id="UP000310636">
    <property type="component" value="Unassembled WGS sequence"/>
</dbReference>
<comment type="caution">
    <text evidence="5">The sequence shown here is derived from an EMBL/GenBank/DDBJ whole genome shotgun (WGS) entry which is preliminary data.</text>
</comment>
<protein>
    <submittedName>
        <fullName evidence="5">DUF86 domain-containing protein</fullName>
    </submittedName>
</protein>
<reference evidence="5 6" key="1">
    <citation type="submission" date="2019-04" db="EMBL/GenBank/DDBJ databases">
        <title>Cohnella sp. nov. isolated from preserved vegetables.</title>
        <authorList>
            <person name="Lin S.-Y."/>
            <person name="Hung M.-H."/>
            <person name="Young C.-C."/>
        </authorList>
    </citation>
    <scope>NUCLEOTIDE SEQUENCE [LARGE SCALE GENOMIC DNA]</scope>
    <source>
        <strain evidence="5 6">CC-MHH1044</strain>
    </source>
</reference>
<dbReference type="PANTHER" id="PTHR33397">
    <property type="entry name" value="UPF0331 PROTEIN YUTE"/>
    <property type="match status" value="1"/>
</dbReference>
<evidence type="ECO:0000313" key="6">
    <source>
        <dbReference type="Proteomes" id="UP000310636"/>
    </source>
</evidence>
<keyword evidence="6" id="KW-1185">Reference proteome</keyword>
<name>A0A4S4BXH4_9BACL</name>
<evidence type="ECO:0000256" key="1">
    <source>
        <dbReference type="ARBA" id="ARBA00022649"/>
    </source>
</evidence>
<gene>
    <name evidence="5" type="ORF">E6C55_11295</name>
</gene>
<dbReference type="GO" id="GO:0110001">
    <property type="term" value="C:toxin-antitoxin complex"/>
    <property type="evidence" value="ECO:0007669"/>
    <property type="project" value="InterPro"/>
</dbReference>
<evidence type="ECO:0000256" key="3">
    <source>
        <dbReference type="ARBA" id="ARBA00022801"/>
    </source>
</evidence>
<comment type="similarity">
    <text evidence="4">Belongs to the HepT RNase toxin family.</text>
</comment>
<keyword evidence="3" id="KW-0378">Hydrolase</keyword>
<evidence type="ECO:0000256" key="2">
    <source>
        <dbReference type="ARBA" id="ARBA00022722"/>
    </source>
</evidence>
<evidence type="ECO:0000256" key="4">
    <source>
        <dbReference type="ARBA" id="ARBA00024207"/>
    </source>
</evidence>
<dbReference type="RefSeq" id="WP_136369899.1">
    <property type="nucleotide sequence ID" value="NZ_SSOB01000012.1"/>
</dbReference>
<accession>A0A4S4BXH4</accession>
<dbReference type="Pfam" id="PF01934">
    <property type="entry name" value="HepT-like"/>
    <property type="match status" value="1"/>
</dbReference>
<organism evidence="5 6">
    <name type="scientific">Cohnella fermenti</name>
    <dbReference type="NCBI Taxonomy" id="2565925"/>
    <lineage>
        <taxon>Bacteria</taxon>
        <taxon>Bacillati</taxon>
        <taxon>Bacillota</taxon>
        <taxon>Bacilli</taxon>
        <taxon>Bacillales</taxon>
        <taxon>Paenibacillaceae</taxon>
        <taxon>Cohnella</taxon>
    </lineage>
</organism>
<dbReference type="AlphaFoldDB" id="A0A4S4BXH4"/>
<dbReference type="InterPro" id="IPR052379">
    <property type="entry name" value="Type_VII_TA_RNase"/>
</dbReference>
<dbReference type="InterPro" id="IPR037038">
    <property type="entry name" value="HepT-like_sf"/>
</dbReference>
<keyword evidence="2" id="KW-0540">Nuclease</keyword>
<sequence length="144" mass="16454">MYYVNREGIERRLGCIPEIAEAMDRLAASWTGSLNEGLAQERVLHLALEIVTDVGNFLIDGFMMRDASSYEDIVDVIAGEGVLSAEQAETFRGLVALRRPLVQEYDSWPRRELHPLTGNLAKLLTQFADDIRDYLRRELDPWEK</sequence>
<proteinExistence type="inferred from homology"/>
<evidence type="ECO:0000313" key="5">
    <source>
        <dbReference type="EMBL" id="THF79910.1"/>
    </source>
</evidence>
<keyword evidence="1" id="KW-1277">Toxin-antitoxin system</keyword>
<dbReference type="OrthoDB" id="2375467at2"/>
<dbReference type="Gene3D" id="1.20.120.580">
    <property type="entry name" value="bsu32300-like"/>
    <property type="match status" value="1"/>
</dbReference>
<dbReference type="InterPro" id="IPR008201">
    <property type="entry name" value="HepT-like"/>
</dbReference>